<sequence>MIMRNVRLCEVVKYLKLVQCTNLSLCLRCSLARIGNNIYTVCCNINMCSQLQIIHSHISSSLTVTSCITPNTRKTSAFIILFEAFSPVVNLLEPF</sequence>
<protein>
    <submittedName>
        <fullName evidence="1">Uncharacterized protein</fullName>
    </submittedName>
</protein>
<evidence type="ECO:0000313" key="2">
    <source>
        <dbReference type="Proteomes" id="UP000265663"/>
    </source>
</evidence>
<accession>A0A3M7M4D0</accession>
<dbReference type="Proteomes" id="UP000265663">
    <property type="component" value="Unassembled WGS sequence"/>
</dbReference>
<gene>
    <name evidence="1" type="ORF">GMOD_00006088</name>
</gene>
<reference evidence="1 2" key="1">
    <citation type="journal article" date="2014" name="PLoS ONE">
        <title>De novo Genome Assembly of the Fungal Plant Pathogen Pyrenophora semeniperda.</title>
        <authorList>
            <person name="Soliai M.M."/>
            <person name="Meyer S.E."/>
            <person name="Udall J.A."/>
            <person name="Elzinga D.E."/>
            <person name="Hermansen R.A."/>
            <person name="Bodily P.M."/>
            <person name="Hart A.A."/>
            <person name="Coleman C.E."/>
        </authorList>
    </citation>
    <scope>NUCLEOTIDE SEQUENCE [LARGE SCALE GENOMIC DNA]</scope>
    <source>
        <strain evidence="1 2">CCB06</strain>
        <tissue evidence="1">Mycelium</tissue>
    </source>
</reference>
<evidence type="ECO:0000313" key="1">
    <source>
        <dbReference type="EMBL" id="RMZ69318.1"/>
    </source>
</evidence>
<keyword evidence="2" id="KW-1185">Reference proteome</keyword>
<organism evidence="1 2">
    <name type="scientific">Pyrenophora seminiperda CCB06</name>
    <dbReference type="NCBI Taxonomy" id="1302712"/>
    <lineage>
        <taxon>Eukaryota</taxon>
        <taxon>Fungi</taxon>
        <taxon>Dikarya</taxon>
        <taxon>Ascomycota</taxon>
        <taxon>Pezizomycotina</taxon>
        <taxon>Dothideomycetes</taxon>
        <taxon>Pleosporomycetidae</taxon>
        <taxon>Pleosporales</taxon>
        <taxon>Pleosporineae</taxon>
        <taxon>Pleosporaceae</taxon>
        <taxon>Pyrenophora</taxon>
    </lineage>
</organism>
<name>A0A3M7M4D0_9PLEO</name>
<proteinExistence type="predicted"/>
<dbReference type="EMBL" id="KE747818">
    <property type="protein sequence ID" value="RMZ69318.1"/>
    <property type="molecule type" value="Genomic_DNA"/>
</dbReference>
<dbReference type="AlphaFoldDB" id="A0A3M7M4D0"/>